<evidence type="ECO:0000256" key="1">
    <source>
        <dbReference type="SAM" id="Phobius"/>
    </source>
</evidence>
<keyword evidence="1" id="KW-0812">Transmembrane</keyword>
<evidence type="ECO:0000313" key="2">
    <source>
        <dbReference type="EMBL" id="RED50351.1"/>
    </source>
</evidence>
<feature type="transmembrane region" description="Helical" evidence="1">
    <location>
        <begin position="131"/>
        <end position="148"/>
    </location>
</feature>
<dbReference type="AlphaFoldDB" id="A0A3D9HLZ7"/>
<comment type="caution">
    <text evidence="2">The sequence shown here is derived from an EMBL/GenBank/DDBJ whole genome shotgun (WGS) entry which is preliminary data.</text>
</comment>
<keyword evidence="3" id="KW-1185">Reference proteome</keyword>
<dbReference type="Proteomes" id="UP000256629">
    <property type="component" value="Unassembled WGS sequence"/>
</dbReference>
<dbReference type="EMBL" id="QRDX01000001">
    <property type="protein sequence ID" value="RED50351.1"/>
    <property type="molecule type" value="Genomic_DNA"/>
</dbReference>
<proteinExistence type="predicted"/>
<dbReference type="OrthoDB" id="1365379at2"/>
<feature type="transmembrane region" description="Helical" evidence="1">
    <location>
        <begin position="89"/>
        <end position="110"/>
    </location>
</feature>
<keyword evidence="1" id="KW-0472">Membrane</keyword>
<feature type="transmembrane region" description="Helical" evidence="1">
    <location>
        <begin position="154"/>
        <end position="173"/>
    </location>
</feature>
<reference evidence="2 3" key="1">
    <citation type="submission" date="2018-07" db="EMBL/GenBank/DDBJ databases">
        <title>Genomic Encyclopedia of Type Strains, Phase III (KMG-III): the genomes of soil and plant-associated and newly described type strains.</title>
        <authorList>
            <person name="Whitman W."/>
        </authorList>
    </citation>
    <scope>NUCLEOTIDE SEQUENCE [LARGE SCALE GENOMIC DNA]</scope>
    <source>
        <strain evidence="2 3">CECT 8487</strain>
    </source>
</reference>
<dbReference type="InterPro" id="IPR010380">
    <property type="entry name" value="DUF975"/>
</dbReference>
<sequence>MQTFNTITKKINAAPDLNFGDIINDAIELFKKVWIKGFLTILIIAVTAIAVSFVFQLIGLAPDSSFFVNNDFNLETFVGFYSQNAINSIPQTIIVSSVTIALMAAFYRICKQVSLGQNENDDYFYFFKKEYFTKALLLGMIYTAIATITQLLLLIPYIYAIVPLSYFSIVFSNNPDLREMEIVKISFAIGNKKWLISFGSLFVCSILGMLGIIACGIGILLTISIAYLPFFLIYKEVIGFNEQSEIDLIGEENDFS</sequence>
<dbReference type="PANTHER" id="PTHR40076">
    <property type="entry name" value="MEMBRANE PROTEIN-RELATED"/>
    <property type="match status" value="1"/>
</dbReference>
<gene>
    <name evidence="2" type="ORF">DFQ02_101380</name>
</gene>
<dbReference type="RefSeq" id="WP_116039284.1">
    <property type="nucleotide sequence ID" value="NZ_QRDX01000001.1"/>
</dbReference>
<feature type="transmembrane region" description="Helical" evidence="1">
    <location>
        <begin position="194"/>
        <end position="227"/>
    </location>
</feature>
<accession>A0A3D9HLZ7</accession>
<protein>
    <submittedName>
        <fullName evidence="2">Uncharacterized protein</fullName>
    </submittedName>
</protein>
<name>A0A3D9HLZ7_9FLAO</name>
<dbReference type="PANTHER" id="PTHR40076:SF1">
    <property type="entry name" value="MEMBRANE PROTEIN"/>
    <property type="match status" value="1"/>
</dbReference>
<evidence type="ECO:0000313" key="3">
    <source>
        <dbReference type="Proteomes" id="UP000256629"/>
    </source>
</evidence>
<organism evidence="2 3">
    <name type="scientific">Seonamhaeicola aphaedonensis</name>
    <dbReference type="NCBI Taxonomy" id="1461338"/>
    <lineage>
        <taxon>Bacteria</taxon>
        <taxon>Pseudomonadati</taxon>
        <taxon>Bacteroidota</taxon>
        <taxon>Flavobacteriia</taxon>
        <taxon>Flavobacteriales</taxon>
        <taxon>Flavobacteriaceae</taxon>
    </lineage>
</organism>
<feature type="transmembrane region" description="Helical" evidence="1">
    <location>
        <begin position="38"/>
        <end position="58"/>
    </location>
</feature>
<keyword evidence="1" id="KW-1133">Transmembrane helix</keyword>